<evidence type="ECO:0000313" key="2">
    <source>
        <dbReference type="EMBL" id="GEK89700.1"/>
    </source>
</evidence>
<organism evidence="3 4">
    <name type="scientific">Alkalibacterium putridalgicola</name>
    <dbReference type="NCBI Taxonomy" id="426703"/>
    <lineage>
        <taxon>Bacteria</taxon>
        <taxon>Bacillati</taxon>
        <taxon>Bacillota</taxon>
        <taxon>Bacilli</taxon>
        <taxon>Lactobacillales</taxon>
        <taxon>Carnobacteriaceae</taxon>
        <taxon>Alkalibacterium</taxon>
    </lineage>
</organism>
<sequence length="202" mass="24005">MIYQFKVTLKDVGMPVWRMLQVDSETTFAELHYILMAAFDWMGYSLYEFDLRKSGGKRLNGTRIGPEEGTPMIESDPLLLMLRQRLSNPEDYDLPRYLVDEKEKLSDWFKQEKDRAIYIYDFRDDWEHEIVLEKILEPDPDAQYPLCTKAKNDAPFEGARRDLMSGQLDLTNPNGKEITEDINEIYRFDGWKDEFMNRDDFM</sequence>
<gene>
    <name evidence="2" type="ORF">APU01nite_17390</name>
    <name evidence="3" type="ORF">SAMN04488100_1215</name>
</gene>
<proteinExistence type="predicted"/>
<dbReference type="InterPro" id="IPR012912">
    <property type="entry name" value="Plasmid_pRiA4b_Orf3-like"/>
</dbReference>
<dbReference type="Proteomes" id="UP000198548">
    <property type="component" value="Unassembled WGS sequence"/>
</dbReference>
<dbReference type="PANTHER" id="PTHR41878">
    <property type="entry name" value="LEXA REPRESSOR-RELATED"/>
    <property type="match status" value="1"/>
</dbReference>
<dbReference type="EMBL" id="FOBL01000021">
    <property type="protein sequence ID" value="SEM02722.1"/>
    <property type="molecule type" value="Genomic_DNA"/>
</dbReference>
<reference evidence="3 4" key="1">
    <citation type="submission" date="2016-10" db="EMBL/GenBank/DDBJ databases">
        <authorList>
            <person name="de Groot N.N."/>
        </authorList>
    </citation>
    <scope>NUCLEOTIDE SEQUENCE [LARGE SCALE GENOMIC DNA]</scope>
    <source>
        <strain evidence="3 4">DSM 19182</strain>
    </source>
</reference>
<evidence type="ECO:0000313" key="3">
    <source>
        <dbReference type="EMBL" id="SEM02722.1"/>
    </source>
</evidence>
<dbReference type="SUPFAM" id="SSF159941">
    <property type="entry name" value="MM3350-like"/>
    <property type="match status" value="1"/>
</dbReference>
<dbReference type="EMBL" id="BJUX01000020">
    <property type="protein sequence ID" value="GEK89700.1"/>
    <property type="molecule type" value="Genomic_DNA"/>
</dbReference>
<accession>A0A1H7V0J9</accession>
<reference evidence="2 5" key="2">
    <citation type="submission" date="2019-07" db="EMBL/GenBank/DDBJ databases">
        <title>Whole genome shotgun sequence of Alkalibacterium putridalgicola NBRC 103243.</title>
        <authorList>
            <person name="Hosoyama A."/>
            <person name="Uohara A."/>
            <person name="Ohji S."/>
            <person name="Ichikawa N."/>
        </authorList>
    </citation>
    <scope>NUCLEOTIDE SEQUENCE [LARGE SCALE GENOMIC DNA]</scope>
    <source>
        <strain evidence="2 5">NBRC 103243</strain>
    </source>
</reference>
<dbReference type="Gene3D" id="3.10.290.30">
    <property type="entry name" value="MM3350-like"/>
    <property type="match status" value="1"/>
</dbReference>
<dbReference type="Pfam" id="PF07929">
    <property type="entry name" value="PRiA4_ORF3"/>
    <property type="match status" value="1"/>
</dbReference>
<protein>
    <submittedName>
        <fullName evidence="3">PRiA4b ORF-3-like protein</fullName>
    </submittedName>
</protein>
<dbReference type="OrthoDB" id="9801392at2"/>
<evidence type="ECO:0000313" key="4">
    <source>
        <dbReference type="Proteomes" id="UP000198548"/>
    </source>
</evidence>
<name>A0A1H7V0J9_9LACT</name>
<dbReference type="PANTHER" id="PTHR41878:SF1">
    <property type="entry name" value="TNPR PROTEIN"/>
    <property type="match status" value="1"/>
</dbReference>
<evidence type="ECO:0000313" key="5">
    <source>
        <dbReference type="Proteomes" id="UP000321425"/>
    </source>
</evidence>
<evidence type="ECO:0000259" key="1">
    <source>
        <dbReference type="Pfam" id="PF07929"/>
    </source>
</evidence>
<dbReference type="InterPro" id="IPR024047">
    <property type="entry name" value="MM3350-like_sf"/>
</dbReference>
<dbReference type="RefSeq" id="WP_091488656.1">
    <property type="nucleotide sequence ID" value="NZ_BJUX01000020.1"/>
</dbReference>
<dbReference type="STRING" id="426703.SAMN04488100_1215"/>
<dbReference type="AlphaFoldDB" id="A0A1H7V0J9"/>
<dbReference type="Proteomes" id="UP000321425">
    <property type="component" value="Unassembled WGS sequence"/>
</dbReference>
<feature type="domain" description="Plasmid pRiA4b Orf3-like" evidence="1">
    <location>
        <begin position="2"/>
        <end position="157"/>
    </location>
</feature>
<keyword evidence="5" id="KW-1185">Reference proteome</keyword>